<dbReference type="InterPro" id="IPR039360">
    <property type="entry name" value="Ras_GTPase"/>
</dbReference>
<dbReference type="PANTHER" id="PTHR10194:SF151">
    <property type="entry name" value="NEUROFIBROMIN-A"/>
    <property type="match status" value="1"/>
</dbReference>
<evidence type="ECO:0000259" key="3">
    <source>
        <dbReference type="PROSITE" id="PS50018"/>
    </source>
</evidence>
<dbReference type="PROSITE" id="PS50018">
    <property type="entry name" value="RAS_GTPASE_ACTIV_2"/>
    <property type="match status" value="1"/>
</dbReference>
<keyword evidence="5" id="KW-1185">Reference proteome</keyword>
<protein>
    <submittedName>
        <fullName evidence="4">GTPase-activator protein for Ras-like GTPase</fullName>
    </submittedName>
</protein>
<reference evidence="4 5" key="1">
    <citation type="submission" date="2019-02" db="EMBL/GenBank/DDBJ databases">
        <title>Deep-cultivation of Planctomycetes and their phenomic and genomic characterization uncovers novel biology.</title>
        <authorList>
            <person name="Wiegand S."/>
            <person name="Jogler M."/>
            <person name="Boedeker C."/>
            <person name="Pinto D."/>
            <person name="Vollmers J."/>
            <person name="Rivas-Marin E."/>
            <person name="Kohn T."/>
            <person name="Peeters S.H."/>
            <person name="Heuer A."/>
            <person name="Rast P."/>
            <person name="Oberbeckmann S."/>
            <person name="Bunk B."/>
            <person name="Jeske O."/>
            <person name="Meyerdierks A."/>
            <person name="Storesund J.E."/>
            <person name="Kallscheuer N."/>
            <person name="Luecker S."/>
            <person name="Lage O.M."/>
            <person name="Pohl T."/>
            <person name="Merkel B.J."/>
            <person name="Hornburger P."/>
            <person name="Mueller R.-W."/>
            <person name="Bruemmer F."/>
            <person name="Labrenz M."/>
            <person name="Spormann A.M."/>
            <person name="Op den Camp H."/>
            <person name="Overmann J."/>
            <person name="Amann R."/>
            <person name="Jetten M.S.M."/>
            <person name="Mascher T."/>
            <person name="Medema M.H."/>
            <person name="Devos D.P."/>
            <person name="Kaster A.-K."/>
            <person name="Ovreas L."/>
            <person name="Rohde M."/>
            <person name="Galperin M.Y."/>
            <person name="Jogler C."/>
        </authorList>
    </citation>
    <scope>NUCLEOTIDE SEQUENCE [LARGE SCALE GENOMIC DNA]</scope>
    <source>
        <strain evidence="4 5">Mal4</strain>
    </source>
</reference>
<dbReference type="RefSeq" id="WP_145372426.1">
    <property type="nucleotide sequence ID" value="NZ_CP036275.1"/>
</dbReference>
<dbReference type="InterPro" id="IPR008936">
    <property type="entry name" value="Rho_GTPase_activation_prot"/>
</dbReference>
<sequence length="502" mass="55053">MNITEEEYIDMLAGYDSGGEGTSDLQVTARTRRRRGAMIVQPEELTEEIIEEISEEPDPKELAGTLLDFKSSINTKKLKVKAPLSKHTHHNQGYIEDVLEPISDVSMVLASISDKGTATFSQIKSLLSLNDKLAGKEEEYSGKKSGKILKKSKKGTQDKVDEIHGYREKVDELVASVGRGMVASLADKMPPTDEEDKKEALALIDFLATGSDQAVSSLIVGACPNPQRLAEILAVCPGQTLTPLAEKLIKVCVDMPDYVQVIIEESLHLSAPKESTQSYFRSGSVGMNLIMVQKKAGPISDYLETIGGDVQKLIANSSKRLEVDPSKRIEPPRREHLQPGTEEDAPVPTQTLEPEVEPDEHLDVVIATYQKLAQSVLKKLDVDAIPDPICRCARILYDGFVTKTQDKAGAREKVSSFLFIRYISPLFNADLITSPPGGKKLSPDQQRIGIVLGKVLQNIGNQKHFTSKEAFMKPFNSLVDEYADAIDGLATDVLKRAGVQDP</sequence>
<organism evidence="4 5">
    <name type="scientific">Maioricimonas rarisocia</name>
    <dbReference type="NCBI Taxonomy" id="2528026"/>
    <lineage>
        <taxon>Bacteria</taxon>
        <taxon>Pseudomonadati</taxon>
        <taxon>Planctomycetota</taxon>
        <taxon>Planctomycetia</taxon>
        <taxon>Planctomycetales</taxon>
        <taxon>Planctomycetaceae</taxon>
        <taxon>Maioricimonas</taxon>
    </lineage>
</organism>
<dbReference type="Proteomes" id="UP000320496">
    <property type="component" value="Chromosome"/>
</dbReference>
<dbReference type="PANTHER" id="PTHR10194">
    <property type="entry name" value="RAS GTPASE-ACTIVATING PROTEINS"/>
    <property type="match status" value="1"/>
</dbReference>
<feature type="region of interest" description="Disordered" evidence="2">
    <location>
        <begin position="321"/>
        <end position="349"/>
    </location>
</feature>
<evidence type="ECO:0000256" key="2">
    <source>
        <dbReference type="SAM" id="MobiDB-lite"/>
    </source>
</evidence>
<evidence type="ECO:0000313" key="4">
    <source>
        <dbReference type="EMBL" id="QDU41230.1"/>
    </source>
</evidence>
<accession>A0A517ZFG9</accession>
<dbReference type="InterPro" id="IPR001936">
    <property type="entry name" value="RasGAP_dom"/>
</dbReference>
<feature type="compositionally biased region" description="Basic and acidic residues" evidence="2">
    <location>
        <begin position="321"/>
        <end position="337"/>
    </location>
</feature>
<feature type="domain" description="Ras-GAP" evidence="3">
    <location>
        <begin position="258"/>
        <end position="461"/>
    </location>
</feature>
<dbReference type="CDD" id="cd04519">
    <property type="entry name" value="RasGAP"/>
    <property type="match status" value="1"/>
</dbReference>
<dbReference type="EMBL" id="CP036275">
    <property type="protein sequence ID" value="QDU41230.1"/>
    <property type="molecule type" value="Genomic_DNA"/>
</dbReference>
<evidence type="ECO:0000256" key="1">
    <source>
        <dbReference type="ARBA" id="ARBA00022468"/>
    </source>
</evidence>
<gene>
    <name evidence="4" type="ORF">Mal4_55950</name>
</gene>
<dbReference type="GO" id="GO:0005096">
    <property type="term" value="F:GTPase activator activity"/>
    <property type="evidence" value="ECO:0007669"/>
    <property type="project" value="UniProtKB-KW"/>
</dbReference>
<dbReference type="SUPFAM" id="SSF48350">
    <property type="entry name" value="GTPase activation domain, GAP"/>
    <property type="match status" value="1"/>
</dbReference>
<keyword evidence="1" id="KW-0343">GTPase activation</keyword>
<dbReference type="KEGG" id="mri:Mal4_55950"/>
<dbReference type="Gene3D" id="1.10.506.10">
    <property type="entry name" value="GTPase Activation - p120gap, domain 1"/>
    <property type="match status" value="1"/>
</dbReference>
<dbReference type="Pfam" id="PF00616">
    <property type="entry name" value="RasGAP"/>
    <property type="match status" value="1"/>
</dbReference>
<evidence type="ECO:0000313" key="5">
    <source>
        <dbReference type="Proteomes" id="UP000320496"/>
    </source>
</evidence>
<proteinExistence type="predicted"/>
<dbReference type="AlphaFoldDB" id="A0A517ZFG9"/>
<name>A0A517ZFG9_9PLAN</name>